<dbReference type="GO" id="GO:0034599">
    <property type="term" value="P:cellular response to oxidative stress"/>
    <property type="evidence" value="ECO:0007669"/>
    <property type="project" value="TreeGrafter"/>
</dbReference>
<name>A0A1I3G4Z3_9PLAN</name>
<dbReference type="Proteomes" id="UP000199518">
    <property type="component" value="Unassembled WGS sequence"/>
</dbReference>
<evidence type="ECO:0000256" key="7">
    <source>
        <dbReference type="ARBA" id="ARBA00023284"/>
    </source>
</evidence>
<gene>
    <name evidence="14" type="ORF">SAMN05421753_106187</name>
</gene>
<dbReference type="GO" id="GO:0005737">
    <property type="term" value="C:cytoplasm"/>
    <property type="evidence" value="ECO:0007669"/>
    <property type="project" value="TreeGrafter"/>
</dbReference>
<evidence type="ECO:0000256" key="3">
    <source>
        <dbReference type="ARBA" id="ARBA00022559"/>
    </source>
</evidence>
<evidence type="ECO:0000256" key="10">
    <source>
        <dbReference type="ARBA" id="ARBA00042639"/>
    </source>
</evidence>
<keyword evidence="6" id="KW-1015">Disulfide bond</keyword>
<comment type="catalytic activity">
    <reaction evidence="11">
        <text>a hydroperoxide + [thioredoxin]-dithiol = an alcohol + [thioredoxin]-disulfide + H2O</text>
        <dbReference type="Rhea" id="RHEA:62620"/>
        <dbReference type="Rhea" id="RHEA-COMP:10698"/>
        <dbReference type="Rhea" id="RHEA-COMP:10700"/>
        <dbReference type="ChEBI" id="CHEBI:15377"/>
        <dbReference type="ChEBI" id="CHEBI:29950"/>
        <dbReference type="ChEBI" id="CHEBI:30879"/>
        <dbReference type="ChEBI" id="CHEBI:35924"/>
        <dbReference type="ChEBI" id="CHEBI:50058"/>
        <dbReference type="EC" id="1.11.1.24"/>
    </reaction>
</comment>
<keyword evidence="12" id="KW-0732">Signal</keyword>
<dbReference type="GO" id="GO:0045454">
    <property type="term" value="P:cell redox homeostasis"/>
    <property type="evidence" value="ECO:0007669"/>
    <property type="project" value="TreeGrafter"/>
</dbReference>
<evidence type="ECO:0000256" key="1">
    <source>
        <dbReference type="ARBA" id="ARBA00003330"/>
    </source>
</evidence>
<comment type="function">
    <text evidence="1">Thiol-specific peroxidase that catalyzes the reduction of hydrogen peroxide and organic hydroperoxides to water and alcohols, respectively. Plays a role in cell protection against oxidative stress by detoxifying peroxides and as sensor of hydrogen peroxide-mediated signaling events.</text>
</comment>
<dbReference type="Gene3D" id="3.40.30.10">
    <property type="entry name" value="Glutaredoxin"/>
    <property type="match status" value="1"/>
</dbReference>
<dbReference type="GO" id="GO:0008379">
    <property type="term" value="F:thioredoxin peroxidase activity"/>
    <property type="evidence" value="ECO:0007669"/>
    <property type="project" value="TreeGrafter"/>
</dbReference>
<evidence type="ECO:0000256" key="9">
    <source>
        <dbReference type="ARBA" id="ARBA00038489"/>
    </source>
</evidence>
<dbReference type="AlphaFoldDB" id="A0A1I3G4Z3"/>
<evidence type="ECO:0000256" key="8">
    <source>
        <dbReference type="ARBA" id="ARBA00032824"/>
    </source>
</evidence>
<dbReference type="InterPro" id="IPR050924">
    <property type="entry name" value="Peroxiredoxin_BCP/PrxQ"/>
</dbReference>
<dbReference type="PROSITE" id="PS51352">
    <property type="entry name" value="THIOREDOXIN_2"/>
    <property type="match status" value="1"/>
</dbReference>
<proteinExistence type="inferred from homology"/>
<organism evidence="14 15">
    <name type="scientific">Planctomicrobium piriforme</name>
    <dbReference type="NCBI Taxonomy" id="1576369"/>
    <lineage>
        <taxon>Bacteria</taxon>
        <taxon>Pseudomonadati</taxon>
        <taxon>Planctomycetota</taxon>
        <taxon>Planctomycetia</taxon>
        <taxon>Planctomycetales</taxon>
        <taxon>Planctomycetaceae</taxon>
        <taxon>Planctomicrobium</taxon>
    </lineage>
</organism>
<dbReference type="SUPFAM" id="SSF52833">
    <property type="entry name" value="Thioredoxin-like"/>
    <property type="match status" value="1"/>
</dbReference>
<keyword evidence="3" id="KW-0575">Peroxidase</keyword>
<keyword evidence="7" id="KW-0676">Redox-active center</keyword>
<keyword evidence="4" id="KW-0049">Antioxidant</keyword>
<evidence type="ECO:0000256" key="12">
    <source>
        <dbReference type="SAM" id="SignalP"/>
    </source>
</evidence>
<comment type="similarity">
    <text evidence="9">Belongs to the peroxiredoxin family. BCP/PrxQ subfamily.</text>
</comment>
<dbReference type="InterPro" id="IPR036249">
    <property type="entry name" value="Thioredoxin-like_sf"/>
</dbReference>
<dbReference type="Pfam" id="PF00578">
    <property type="entry name" value="AhpC-TSA"/>
    <property type="match status" value="1"/>
</dbReference>
<evidence type="ECO:0000313" key="14">
    <source>
        <dbReference type="EMBL" id="SFI18536.1"/>
    </source>
</evidence>
<keyword evidence="5" id="KW-0560">Oxidoreductase</keyword>
<sequence length="188" mass="20071">MCPRSGLAMLTLTFTLGFVVPAASSAADAPPQVGDTAADFTLKSVEGKSVKLSELTDAGPVVLVVLRGFPGYQCPVCSQQVGQLIASAEKLKAAGARVVLVYPGPSKGLTTKALEFIKDKTIPDNFVLLVDPDYTFTKAYHLRWDAPQETAYPSTFVIQKNKQITFAKISKTHGGRASTDEVLKALPQ</sequence>
<feature type="chain" id="PRO_5011572390" description="thioredoxin-dependent peroxiredoxin" evidence="12">
    <location>
        <begin position="23"/>
        <end position="188"/>
    </location>
</feature>
<dbReference type="EMBL" id="FOQD01000006">
    <property type="protein sequence ID" value="SFI18536.1"/>
    <property type="molecule type" value="Genomic_DNA"/>
</dbReference>
<protein>
    <recommendedName>
        <fullName evidence="2">thioredoxin-dependent peroxiredoxin</fullName>
        <ecNumber evidence="2">1.11.1.24</ecNumber>
    </recommendedName>
    <alternativeName>
        <fullName evidence="8">Thioredoxin peroxidase</fullName>
    </alternativeName>
    <alternativeName>
        <fullName evidence="10">Thioredoxin-dependent peroxiredoxin Bcp</fullName>
    </alternativeName>
</protein>
<evidence type="ECO:0000259" key="13">
    <source>
        <dbReference type="PROSITE" id="PS51352"/>
    </source>
</evidence>
<dbReference type="InterPro" id="IPR000866">
    <property type="entry name" value="AhpC/TSA"/>
</dbReference>
<evidence type="ECO:0000313" key="15">
    <source>
        <dbReference type="Proteomes" id="UP000199518"/>
    </source>
</evidence>
<evidence type="ECO:0000256" key="11">
    <source>
        <dbReference type="ARBA" id="ARBA00049091"/>
    </source>
</evidence>
<evidence type="ECO:0000256" key="5">
    <source>
        <dbReference type="ARBA" id="ARBA00023002"/>
    </source>
</evidence>
<dbReference type="RefSeq" id="WP_217647063.1">
    <property type="nucleotide sequence ID" value="NZ_FOQD01000006.1"/>
</dbReference>
<evidence type="ECO:0000256" key="4">
    <source>
        <dbReference type="ARBA" id="ARBA00022862"/>
    </source>
</evidence>
<keyword evidence="15" id="KW-1185">Reference proteome</keyword>
<accession>A0A1I3G4Z3</accession>
<reference evidence="15" key="1">
    <citation type="submission" date="2016-10" db="EMBL/GenBank/DDBJ databases">
        <authorList>
            <person name="Varghese N."/>
            <person name="Submissions S."/>
        </authorList>
    </citation>
    <scope>NUCLEOTIDE SEQUENCE [LARGE SCALE GENOMIC DNA]</scope>
    <source>
        <strain evidence="15">DSM 26348</strain>
    </source>
</reference>
<dbReference type="PANTHER" id="PTHR42801">
    <property type="entry name" value="THIOREDOXIN-DEPENDENT PEROXIDE REDUCTASE"/>
    <property type="match status" value="1"/>
</dbReference>
<dbReference type="PANTHER" id="PTHR42801:SF4">
    <property type="entry name" value="AHPC_TSA FAMILY PROTEIN"/>
    <property type="match status" value="1"/>
</dbReference>
<evidence type="ECO:0000256" key="6">
    <source>
        <dbReference type="ARBA" id="ARBA00023157"/>
    </source>
</evidence>
<feature type="domain" description="Thioredoxin" evidence="13">
    <location>
        <begin position="31"/>
        <end position="188"/>
    </location>
</feature>
<evidence type="ECO:0000256" key="2">
    <source>
        <dbReference type="ARBA" id="ARBA00013017"/>
    </source>
</evidence>
<dbReference type="InterPro" id="IPR013766">
    <property type="entry name" value="Thioredoxin_domain"/>
</dbReference>
<dbReference type="EC" id="1.11.1.24" evidence="2"/>
<dbReference type="STRING" id="1576369.SAMN05421753_106187"/>
<feature type="signal peptide" evidence="12">
    <location>
        <begin position="1"/>
        <end position="22"/>
    </location>
</feature>